<comment type="caution">
    <text evidence="1">The sequence shown here is derived from an EMBL/GenBank/DDBJ whole genome shotgun (WGS) entry which is preliminary data.</text>
</comment>
<dbReference type="EMBL" id="BGPR01037249">
    <property type="protein sequence ID" value="GBO12809.1"/>
    <property type="molecule type" value="Genomic_DNA"/>
</dbReference>
<dbReference type="Proteomes" id="UP000499080">
    <property type="component" value="Unassembled WGS sequence"/>
</dbReference>
<dbReference type="AlphaFoldDB" id="A0A4Y2UIA3"/>
<evidence type="ECO:0000313" key="2">
    <source>
        <dbReference type="EMBL" id="GBO12810.1"/>
    </source>
</evidence>
<dbReference type="EMBL" id="BGPR01037250">
    <property type="protein sequence ID" value="GBO12810.1"/>
    <property type="molecule type" value="Genomic_DNA"/>
</dbReference>
<name>A0A4Y2UIA3_ARAVE</name>
<gene>
    <name evidence="1" type="ORF">AVEN_108341_1</name>
    <name evidence="2" type="ORF">AVEN_157622_1</name>
</gene>
<sequence length="254" mass="28635">MVPPARVSPGPGTFHWPFCGPSPGTDGLTPFIIHIQISCGEGPLPPAAQFQTREDFSTRTPMFTFENMILNKKGPLSLCRGPSLSLKRAPNAQKNLFKLCHQLRLTAELSSTTVYTTLGQRQGDHYYRMISTQNALKIVLINSYARISEKTDHTTLLWRHPGLWRHVQLPGAAPEHDIGLKVEEVVDWLEEFLGPMVVSLLPHVHRHCPHVLWRHLIETDHYRTSSHVPVPDAITATEPVEWTGDNRPLQANCR</sequence>
<accession>A0A4Y2UIA3</accession>
<keyword evidence="3" id="KW-1185">Reference proteome</keyword>
<organism evidence="1 3">
    <name type="scientific">Araneus ventricosus</name>
    <name type="common">Orbweaver spider</name>
    <name type="synonym">Epeira ventricosa</name>
    <dbReference type="NCBI Taxonomy" id="182803"/>
    <lineage>
        <taxon>Eukaryota</taxon>
        <taxon>Metazoa</taxon>
        <taxon>Ecdysozoa</taxon>
        <taxon>Arthropoda</taxon>
        <taxon>Chelicerata</taxon>
        <taxon>Arachnida</taxon>
        <taxon>Araneae</taxon>
        <taxon>Araneomorphae</taxon>
        <taxon>Entelegynae</taxon>
        <taxon>Araneoidea</taxon>
        <taxon>Araneidae</taxon>
        <taxon>Araneus</taxon>
    </lineage>
</organism>
<evidence type="ECO:0000313" key="3">
    <source>
        <dbReference type="Proteomes" id="UP000499080"/>
    </source>
</evidence>
<protein>
    <submittedName>
        <fullName evidence="1">Uncharacterized protein</fullName>
    </submittedName>
</protein>
<proteinExistence type="predicted"/>
<reference evidence="1 3" key="1">
    <citation type="journal article" date="2019" name="Sci. Rep.">
        <title>Orb-weaving spider Araneus ventricosus genome elucidates the spidroin gene catalogue.</title>
        <authorList>
            <person name="Kono N."/>
            <person name="Nakamura H."/>
            <person name="Ohtoshi R."/>
            <person name="Moran D.A.P."/>
            <person name="Shinohara A."/>
            <person name="Yoshida Y."/>
            <person name="Fujiwara M."/>
            <person name="Mori M."/>
            <person name="Tomita M."/>
            <person name="Arakawa K."/>
        </authorList>
    </citation>
    <scope>NUCLEOTIDE SEQUENCE [LARGE SCALE GENOMIC DNA]</scope>
</reference>
<evidence type="ECO:0000313" key="1">
    <source>
        <dbReference type="EMBL" id="GBO12809.1"/>
    </source>
</evidence>